<accession>A0A0N4Y459</accession>
<dbReference type="Proteomes" id="UP000271162">
    <property type="component" value="Unassembled WGS sequence"/>
</dbReference>
<reference evidence="4" key="1">
    <citation type="submission" date="2017-02" db="UniProtKB">
        <authorList>
            <consortium name="WormBaseParasite"/>
        </authorList>
    </citation>
    <scope>IDENTIFICATION</scope>
</reference>
<dbReference type="AlphaFoldDB" id="A0A0N4Y459"/>
<sequence>MYAKGNEHRVGAAALDKMEQLDPDEEHERKHILRGEKNRLEPKRRDDEEPVLGQVVQLKNLRIYFENSLIY</sequence>
<protein>
    <submittedName>
        <fullName evidence="4">Transposase</fullName>
    </submittedName>
</protein>
<name>A0A0N4Y459_NIPBR</name>
<evidence type="ECO:0000313" key="3">
    <source>
        <dbReference type="Proteomes" id="UP000271162"/>
    </source>
</evidence>
<feature type="region of interest" description="Disordered" evidence="1">
    <location>
        <begin position="22"/>
        <end position="45"/>
    </location>
</feature>
<organism evidence="4">
    <name type="scientific">Nippostrongylus brasiliensis</name>
    <name type="common">Rat hookworm</name>
    <dbReference type="NCBI Taxonomy" id="27835"/>
    <lineage>
        <taxon>Eukaryota</taxon>
        <taxon>Metazoa</taxon>
        <taxon>Ecdysozoa</taxon>
        <taxon>Nematoda</taxon>
        <taxon>Chromadorea</taxon>
        <taxon>Rhabditida</taxon>
        <taxon>Rhabditina</taxon>
        <taxon>Rhabditomorpha</taxon>
        <taxon>Strongyloidea</taxon>
        <taxon>Heligmosomidae</taxon>
        <taxon>Nippostrongylus</taxon>
    </lineage>
</organism>
<dbReference type="WBParaSite" id="NBR_0001065501-mRNA-1">
    <property type="protein sequence ID" value="NBR_0001065501-mRNA-1"/>
    <property type="gene ID" value="NBR_0001065501"/>
</dbReference>
<gene>
    <name evidence="2" type="ORF">NBR_LOCUS10656</name>
</gene>
<dbReference type="EMBL" id="UYSL01020360">
    <property type="protein sequence ID" value="VDL74245.1"/>
    <property type="molecule type" value="Genomic_DNA"/>
</dbReference>
<keyword evidence="3" id="KW-1185">Reference proteome</keyword>
<reference evidence="2 3" key="2">
    <citation type="submission" date="2018-11" db="EMBL/GenBank/DDBJ databases">
        <authorList>
            <consortium name="Pathogen Informatics"/>
        </authorList>
    </citation>
    <scope>NUCLEOTIDE SEQUENCE [LARGE SCALE GENOMIC DNA]</scope>
</reference>
<evidence type="ECO:0000313" key="4">
    <source>
        <dbReference type="WBParaSite" id="NBR_0001065501-mRNA-1"/>
    </source>
</evidence>
<evidence type="ECO:0000313" key="2">
    <source>
        <dbReference type="EMBL" id="VDL74245.1"/>
    </source>
</evidence>
<proteinExistence type="predicted"/>
<evidence type="ECO:0000256" key="1">
    <source>
        <dbReference type="SAM" id="MobiDB-lite"/>
    </source>
</evidence>